<feature type="transmembrane region" description="Helical" evidence="11">
    <location>
        <begin position="16"/>
        <end position="36"/>
    </location>
</feature>
<dbReference type="GO" id="GO:0009881">
    <property type="term" value="F:photoreceptor activity"/>
    <property type="evidence" value="ECO:0007669"/>
    <property type="project" value="UniProtKB-KW"/>
</dbReference>
<evidence type="ECO:0000256" key="11">
    <source>
        <dbReference type="SAM" id="Phobius"/>
    </source>
</evidence>
<evidence type="ECO:0000256" key="1">
    <source>
        <dbReference type="ARBA" id="ARBA00004141"/>
    </source>
</evidence>
<dbReference type="Proteomes" id="UP000437065">
    <property type="component" value="Unassembled WGS sequence"/>
</dbReference>
<dbReference type="GO" id="GO:0007602">
    <property type="term" value="P:phototransduction"/>
    <property type="evidence" value="ECO:0007669"/>
    <property type="project" value="UniProtKB-KW"/>
</dbReference>
<evidence type="ECO:0000256" key="3">
    <source>
        <dbReference type="ARBA" id="ARBA00022543"/>
    </source>
</evidence>
<dbReference type="Pfam" id="PF01036">
    <property type="entry name" value="Bac_rhodopsin"/>
    <property type="match status" value="1"/>
</dbReference>
<dbReference type="Gene3D" id="1.20.1070.10">
    <property type="entry name" value="Rhodopsin 7-helix transmembrane proteins"/>
    <property type="match status" value="1"/>
</dbReference>
<organism evidence="12 13">
    <name type="scientific">Halobaculum saliterrae</name>
    <dbReference type="NCBI Taxonomy" id="2073113"/>
    <lineage>
        <taxon>Archaea</taxon>
        <taxon>Methanobacteriati</taxon>
        <taxon>Methanobacteriota</taxon>
        <taxon>Stenosarchaea group</taxon>
        <taxon>Halobacteria</taxon>
        <taxon>Halobacteriales</taxon>
        <taxon>Haloferacaceae</taxon>
        <taxon>Halobaculum</taxon>
    </lineage>
</organism>
<dbReference type="PANTHER" id="PTHR28286:SF2">
    <property type="entry name" value="BACTERIORHODOPSIN _OPSIN, NOPA (EUROFUNG)"/>
    <property type="match status" value="1"/>
</dbReference>
<keyword evidence="9 11" id="KW-0472">Membrane</keyword>
<keyword evidence="4" id="KW-0716">Sensory transduction</keyword>
<evidence type="ECO:0000256" key="8">
    <source>
        <dbReference type="ARBA" id="ARBA00022991"/>
    </source>
</evidence>
<sequence>MIGDLLSPSLGGVDSVVYGVGTLGMLVGVVVVTWLLRDGDLDAEAGKFRYLMIIPAFAGLSYAGMTLGIGVISINGYEVEGVRYLDWLVTTPVLVGYAGHVVDVDRSVVLGAVGLDATMILTGFVATTTAGTLRWGAFTVSTLAFLLMLYVLFVQYPRRARATSPERKRLFLRLRNQVGVLWLLYPVIWLASPVGFGLVSTLGTAMLVTFMDVAAKVPYTWVVHEHRGIFRHERDAVAVDRDADDSGRDSPVATAD</sequence>
<evidence type="ECO:0000313" key="13">
    <source>
        <dbReference type="Proteomes" id="UP000437065"/>
    </source>
</evidence>
<dbReference type="SMART" id="SM01021">
    <property type="entry name" value="Bac_rhodopsin"/>
    <property type="match status" value="1"/>
</dbReference>
<comment type="caution">
    <text evidence="12">The sequence shown here is derived from an EMBL/GenBank/DDBJ whole genome shotgun (WGS) entry which is preliminary data.</text>
</comment>
<keyword evidence="8" id="KW-0157">Chromophore</keyword>
<dbReference type="PRINTS" id="PR00251">
    <property type="entry name" value="BACTRLOPSIN"/>
</dbReference>
<feature type="transmembrane region" description="Helical" evidence="11">
    <location>
        <begin position="178"/>
        <end position="199"/>
    </location>
</feature>
<accession>A0A6B0T073</accession>
<dbReference type="EMBL" id="WUUS01000007">
    <property type="protein sequence ID" value="MXR42141.1"/>
    <property type="molecule type" value="Genomic_DNA"/>
</dbReference>
<dbReference type="CDD" id="cd15029">
    <property type="entry name" value="7tm_SRI_SRII"/>
    <property type="match status" value="1"/>
</dbReference>
<keyword evidence="7 11" id="KW-1133">Transmembrane helix</keyword>
<dbReference type="AlphaFoldDB" id="A0A6B0T073"/>
<protein>
    <submittedName>
        <fullName evidence="12">Bacteriorhodopsin</fullName>
    </submittedName>
</protein>
<dbReference type="GO" id="GO:0016020">
    <property type="term" value="C:membrane"/>
    <property type="evidence" value="ECO:0007669"/>
    <property type="project" value="UniProtKB-SubCell"/>
</dbReference>
<reference evidence="12 13" key="1">
    <citation type="submission" date="2019-12" db="EMBL/GenBank/DDBJ databases">
        <title>Isolation and characterization of three novel carbon monoxide-oxidizing members of Halobacteria from salione crusts and soils.</title>
        <authorList>
            <person name="Myers M.R."/>
            <person name="King G.M."/>
        </authorList>
    </citation>
    <scope>NUCLEOTIDE SEQUENCE [LARGE SCALE GENOMIC DNA]</scope>
    <source>
        <strain evidence="12 13">WSA2</strain>
    </source>
</reference>
<feature type="transmembrane region" description="Helical" evidence="11">
    <location>
        <begin position="109"/>
        <end position="129"/>
    </location>
</feature>
<dbReference type="PROSITE" id="PS00950">
    <property type="entry name" value="BACTERIAL_OPSIN_1"/>
    <property type="match status" value="1"/>
</dbReference>
<evidence type="ECO:0000313" key="12">
    <source>
        <dbReference type="EMBL" id="MXR42141.1"/>
    </source>
</evidence>
<dbReference type="SUPFAM" id="SSF81321">
    <property type="entry name" value="Family A G protein-coupled receptor-like"/>
    <property type="match status" value="1"/>
</dbReference>
<evidence type="ECO:0000256" key="4">
    <source>
        <dbReference type="ARBA" id="ARBA00022606"/>
    </source>
</evidence>
<comment type="similarity">
    <text evidence="2">Belongs to the archaeal/bacterial/fungal opsin family.</text>
</comment>
<keyword evidence="10" id="KW-0675">Receptor</keyword>
<keyword evidence="3" id="KW-0600">Photoreceptor protein</keyword>
<evidence type="ECO:0000256" key="5">
    <source>
        <dbReference type="ARBA" id="ARBA00022692"/>
    </source>
</evidence>
<dbReference type="PROSITE" id="PS00327">
    <property type="entry name" value="BACTERIAL_OPSIN_RET"/>
    <property type="match status" value="1"/>
</dbReference>
<dbReference type="PANTHER" id="PTHR28286">
    <property type="match status" value="1"/>
</dbReference>
<evidence type="ECO:0000256" key="9">
    <source>
        <dbReference type="ARBA" id="ARBA00023136"/>
    </source>
</evidence>
<feature type="transmembrane region" description="Helical" evidence="11">
    <location>
        <begin position="135"/>
        <end position="157"/>
    </location>
</feature>
<dbReference type="OrthoDB" id="330248at2157"/>
<keyword evidence="6" id="KW-0681">Retinal protein</keyword>
<feature type="transmembrane region" description="Helical" evidence="11">
    <location>
        <begin position="48"/>
        <end position="72"/>
    </location>
</feature>
<feature type="transmembrane region" description="Helical" evidence="11">
    <location>
        <begin position="84"/>
        <end position="102"/>
    </location>
</feature>
<evidence type="ECO:0000256" key="2">
    <source>
        <dbReference type="ARBA" id="ARBA00008130"/>
    </source>
</evidence>
<evidence type="ECO:0000256" key="6">
    <source>
        <dbReference type="ARBA" id="ARBA00022925"/>
    </source>
</evidence>
<keyword evidence="5 11" id="KW-0812">Transmembrane</keyword>
<comment type="subcellular location">
    <subcellularLocation>
        <location evidence="1">Membrane</location>
        <topology evidence="1">Multi-pass membrane protein</topology>
    </subcellularLocation>
</comment>
<keyword evidence="13" id="KW-1185">Reference proteome</keyword>
<proteinExistence type="inferred from homology"/>
<dbReference type="RefSeq" id="WP_159667837.1">
    <property type="nucleotide sequence ID" value="NZ_WUUS01000007.1"/>
</dbReference>
<gene>
    <name evidence="12" type="ORF">GRX01_12430</name>
</gene>
<name>A0A6B0T073_9EURY</name>
<dbReference type="InterPro" id="IPR018229">
    <property type="entry name" value="Rhodopsin_retinal_BS"/>
</dbReference>
<dbReference type="GO" id="GO:0005216">
    <property type="term" value="F:monoatomic ion channel activity"/>
    <property type="evidence" value="ECO:0007669"/>
    <property type="project" value="InterPro"/>
</dbReference>
<dbReference type="InterPro" id="IPR001425">
    <property type="entry name" value="Arc/bac/fun_rhodopsins"/>
</dbReference>
<evidence type="ECO:0000256" key="7">
    <source>
        <dbReference type="ARBA" id="ARBA00022989"/>
    </source>
</evidence>
<evidence type="ECO:0000256" key="10">
    <source>
        <dbReference type="ARBA" id="ARBA00023170"/>
    </source>
</evidence>